<gene>
    <name evidence="1" type="ORF">MIND_00608700</name>
</gene>
<evidence type="ECO:0000313" key="2">
    <source>
        <dbReference type="Proteomes" id="UP000636479"/>
    </source>
</evidence>
<accession>A0A8H6STS3</accession>
<dbReference type="OrthoDB" id="5210591at2759"/>
<keyword evidence="2" id="KW-1185">Reference proteome</keyword>
<dbReference type="GeneID" id="59345357"/>
<dbReference type="Proteomes" id="UP000636479">
    <property type="component" value="Unassembled WGS sequence"/>
</dbReference>
<dbReference type="EMBL" id="JACAZF010000005">
    <property type="protein sequence ID" value="KAF7303790.1"/>
    <property type="molecule type" value="Genomic_DNA"/>
</dbReference>
<reference evidence="1" key="1">
    <citation type="submission" date="2020-05" db="EMBL/GenBank/DDBJ databases">
        <title>Mycena genomes resolve the evolution of fungal bioluminescence.</title>
        <authorList>
            <person name="Tsai I.J."/>
        </authorList>
    </citation>
    <scope>NUCLEOTIDE SEQUENCE</scope>
    <source>
        <strain evidence="1">171206Taipei</strain>
    </source>
</reference>
<evidence type="ECO:0008006" key="3">
    <source>
        <dbReference type="Google" id="ProtNLM"/>
    </source>
</evidence>
<evidence type="ECO:0000313" key="1">
    <source>
        <dbReference type="EMBL" id="KAF7303790.1"/>
    </source>
</evidence>
<organism evidence="1 2">
    <name type="scientific">Mycena indigotica</name>
    <dbReference type="NCBI Taxonomy" id="2126181"/>
    <lineage>
        <taxon>Eukaryota</taxon>
        <taxon>Fungi</taxon>
        <taxon>Dikarya</taxon>
        <taxon>Basidiomycota</taxon>
        <taxon>Agaricomycotina</taxon>
        <taxon>Agaricomycetes</taxon>
        <taxon>Agaricomycetidae</taxon>
        <taxon>Agaricales</taxon>
        <taxon>Marasmiineae</taxon>
        <taxon>Mycenaceae</taxon>
        <taxon>Mycena</taxon>
    </lineage>
</organism>
<sequence length="345" mass="37729">MSTINILQAQAIVDKHFVDIHPTIAAISKVAHGYSFTPCLTSYILDLALGESAEATHSSFLVVSADPDASTLPPFTPNSLSAFPMLLETIRAHTSIPIPSPIVDDTRTLIPFAYLITPAYPIVSTNLVSLAQARAAKVLTPHQLALIDLQLGQYLGELHKGAQNDWFGLPSASTQSFDWQETFIGLLESLMDALAIKRADLPIADLRAYLARAISAFLFSDVEVPSLVWFTGGPDDVFLAFTSSGDFSTFAILPAVAHAHWGDPLSETFFLDASPAFWEGYKATRGEEDSAIMVFPRQRTKRIWYNVFLALVVLQERDGVGDEKTTWAEQCLRDSAHSLKDAPCS</sequence>
<dbReference type="RefSeq" id="XP_037220762.1">
    <property type="nucleotide sequence ID" value="XM_037362841.1"/>
</dbReference>
<proteinExistence type="predicted"/>
<protein>
    <recommendedName>
        <fullName evidence="3">Aminoglycoside phosphotransferase domain-containing protein</fullName>
    </recommendedName>
</protein>
<dbReference type="AlphaFoldDB" id="A0A8H6STS3"/>
<name>A0A8H6STS3_9AGAR</name>
<comment type="caution">
    <text evidence="1">The sequence shown here is derived from an EMBL/GenBank/DDBJ whole genome shotgun (WGS) entry which is preliminary data.</text>
</comment>